<dbReference type="AlphaFoldDB" id="A0A9X2EV16"/>
<keyword evidence="2" id="KW-1185">Reference proteome</keyword>
<dbReference type="EMBL" id="JALBWM010000133">
    <property type="protein sequence ID" value="MCO1336426.1"/>
    <property type="molecule type" value="Genomic_DNA"/>
</dbReference>
<dbReference type="RefSeq" id="WP_252472075.1">
    <property type="nucleotide sequence ID" value="NZ_JALBWM010000133.1"/>
</dbReference>
<accession>A0A9X2EV16</accession>
<comment type="caution">
    <text evidence="1">The sequence shown here is derived from an EMBL/GenBank/DDBJ whole genome shotgun (WGS) entry which is preliminary data.</text>
</comment>
<organism evidence="1 2">
    <name type="scientific">Microbulbifer okhotskensis</name>
    <dbReference type="NCBI Taxonomy" id="2926617"/>
    <lineage>
        <taxon>Bacteria</taxon>
        <taxon>Pseudomonadati</taxon>
        <taxon>Pseudomonadota</taxon>
        <taxon>Gammaproteobacteria</taxon>
        <taxon>Cellvibrionales</taxon>
        <taxon>Microbulbiferaceae</taxon>
        <taxon>Microbulbifer</taxon>
    </lineage>
</organism>
<protein>
    <submittedName>
        <fullName evidence="1">Uncharacterized protein</fullName>
    </submittedName>
</protein>
<evidence type="ECO:0000313" key="1">
    <source>
        <dbReference type="EMBL" id="MCO1336426.1"/>
    </source>
</evidence>
<sequence>MNEIVEFQTGEVQGAESTGRQLACEFLRDVDAIDTELLVRRWARQLINELSCPQPEAQGVLAGFLDEVLEQLHSPDIEG</sequence>
<evidence type="ECO:0000313" key="2">
    <source>
        <dbReference type="Proteomes" id="UP001139028"/>
    </source>
</evidence>
<reference evidence="1" key="1">
    <citation type="journal article" date="2022" name="Arch. Microbiol.">
        <title>Microbulbifer okhotskensis sp. nov., isolated from a deep bottom sediment of the Okhotsk Sea.</title>
        <authorList>
            <person name="Romanenko L."/>
            <person name="Kurilenko V."/>
            <person name="Otstavnykh N."/>
            <person name="Velansky P."/>
            <person name="Isaeva M."/>
            <person name="Mikhailov V."/>
        </authorList>
    </citation>
    <scope>NUCLEOTIDE SEQUENCE</scope>
    <source>
        <strain evidence="1">OS29</strain>
    </source>
</reference>
<dbReference type="Proteomes" id="UP001139028">
    <property type="component" value="Unassembled WGS sequence"/>
</dbReference>
<name>A0A9X2EV16_9GAMM</name>
<proteinExistence type="predicted"/>
<gene>
    <name evidence="1" type="ORF">MO867_19000</name>
</gene>